<dbReference type="RefSeq" id="WP_102936540.1">
    <property type="nucleotide sequence ID" value="NZ_LJIW01000002.1"/>
</dbReference>
<gene>
    <name evidence="1" type="ORF">SMF913_26535</name>
</gene>
<dbReference type="Proteomes" id="UP000236520">
    <property type="component" value="Unassembled WGS sequence"/>
</dbReference>
<proteinExistence type="predicted"/>
<sequence length="243" mass="24717">MSAYRTGDPLDRRRFLTAAALRGATVIGTGALSASALSTGVLGTRVTGTTGTTGTTGVIGATALGAVDADAAFAAPIRPLDPAVARSAFAEGRIAAINGDVLEVAGSYGDHSRVRVTGATSVWKGRATTAADIETGDGLYARGLPLPDGTLAADAVWVNIVNLHATIRGIEKTRLHLAHGQHEIIGNLMAERTSAAYGDASPTADLSRLTIGQSAQVLGAWRPSDGSVDLVRVAVAPGAGRRR</sequence>
<evidence type="ECO:0000313" key="2">
    <source>
        <dbReference type="Proteomes" id="UP000236520"/>
    </source>
</evidence>
<evidence type="ECO:0008006" key="3">
    <source>
        <dbReference type="Google" id="ProtNLM"/>
    </source>
</evidence>
<evidence type="ECO:0000313" key="1">
    <source>
        <dbReference type="EMBL" id="PNG91070.1"/>
    </source>
</evidence>
<keyword evidence="2" id="KW-1185">Reference proteome</keyword>
<dbReference type="EMBL" id="LJIW01000002">
    <property type="protein sequence ID" value="PNG91070.1"/>
    <property type="molecule type" value="Genomic_DNA"/>
</dbReference>
<name>A0A2J7YSR8_STRMQ</name>
<dbReference type="InterPro" id="IPR006311">
    <property type="entry name" value="TAT_signal"/>
</dbReference>
<dbReference type="AlphaFoldDB" id="A0A2J7YSR8"/>
<comment type="caution">
    <text evidence="1">The sequence shown here is derived from an EMBL/GenBank/DDBJ whole genome shotgun (WGS) entry which is preliminary data.</text>
</comment>
<reference evidence="1 2" key="1">
    <citation type="submission" date="2015-09" db="EMBL/GenBank/DDBJ databases">
        <title>Genome sequence, genome mining and natural product profiling of a biocontrol bacterium Streptomyces malaysiensis F913.</title>
        <authorList>
            <person name="Xu Y."/>
            <person name="Wei J."/>
            <person name="Xie J."/>
            <person name="Li T."/>
            <person name="Zhou Z."/>
        </authorList>
    </citation>
    <scope>NUCLEOTIDE SEQUENCE [LARGE SCALE GENOMIC DNA]</scope>
    <source>
        <strain evidence="1 2">F913</strain>
    </source>
</reference>
<protein>
    <recommendedName>
        <fullName evidence="3">Cell wall protein</fullName>
    </recommendedName>
</protein>
<accession>A0A2J7YSR8</accession>
<dbReference type="PROSITE" id="PS51318">
    <property type="entry name" value="TAT"/>
    <property type="match status" value="1"/>
</dbReference>
<organism evidence="1 2">
    <name type="scientific">Streptomyces malaysiensis</name>
    <dbReference type="NCBI Taxonomy" id="92644"/>
    <lineage>
        <taxon>Bacteria</taxon>
        <taxon>Bacillati</taxon>
        <taxon>Actinomycetota</taxon>
        <taxon>Actinomycetes</taxon>
        <taxon>Kitasatosporales</taxon>
        <taxon>Streptomycetaceae</taxon>
        <taxon>Streptomyces</taxon>
        <taxon>Streptomyces violaceusniger group</taxon>
    </lineage>
</organism>